<dbReference type="Proteomes" id="UP001310594">
    <property type="component" value="Unassembled WGS sequence"/>
</dbReference>
<evidence type="ECO:0000256" key="1">
    <source>
        <dbReference type="SAM" id="MobiDB-lite"/>
    </source>
</evidence>
<dbReference type="EMBL" id="JAVRQU010000007">
    <property type="protein sequence ID" value="KAK5701025.1"/>
    <property type="molecule type" value="Genomic_DNA"/>
</dbReference>
<feature type="compositionally biased region" description="Low complexity" evidence="1">
    <location>
        <begin position="435"/>
        <end position="446"/>
    </location>
</feature>
<evidence type="ECO:0000313" key="2">
    <source>
        <dbReference type="EMBL" id="KAK5701025.1"/>
    </source>
</evidence>
<protein>
    <submittedName>
        <fullName evidence="2">Uncharacterized protein</fullName>
    </submittedName>
</protein>
<dbReference type="AlphaFoldDB" id="A0AAN8A2Z9"/>
<organism evidence="2 3">
    <name type="scientific">Elasticomyces elasticus</name>
    <dbReference type="NCBI Taxonomy" id="574655"/>
    <lineage>
        <taxon>Eukaryota</taxon>
        <taxon>Fungi</taxon>
        <taxon>Dikarya</taxon>
        <taxon>Ascomycota</taxon>
        <taxon>Pezizomycotina</taxon>
        <taxon>Dothideomycetes</taxon>
        <taxon>Dothideomycetidae</taxon>
        <taxon>Mycosphaerellales</taxon>
        <taxon>Teratosphaeriaceae</taxon>
        <taxon>Elasticomyces</taxon>
    </lineage>
</organism>
<reference evidence="2" key="1">
    <citation type="submission" date="2023-08" db="EMBL/GenBank/DDBJ databases">
        <title>Black Yeasts Isolated from many extreme environments.</title>
        <authorList>
            <person name="Coleine C."/>
            <person name="Stajich J.E."/>
            <person name="Selbmann L."/>
        </authorList>
    </citation>
    <scope>NUCLEOTIDE SEQUENCE</scope>
    <source>
        <strain evidence="2">CCFEE 5810</strain>
    </source>
</reference>
<proteinExistence type="predicted"/>
<comment type="caution">
    <text evidence="2">The sequence shown here is derived from an EMBL/GenBank/DDBJ whole genome shotgun (WGS) entry which is preliminary data.</text>
</comment>
<accession>A0AAN8A2Z9</accession>
<name>A0AAN8A2Z9_9PEZI</name>
<sequence length="469" mass="53757">MDVRNEVVVEPPKNPEYWRMAKEQYEIAKGNAQALPRFTSYRAGFPTKPSNVGDHISILQLEDLVTLHLIFLELSMMEQLAGLKAKIRVEGDFVRTEAYLDILLPYLREHIRLAKSYNFRLDDKNDQALFKDVLYSYLLRCVQLEPSKPTTWAQMRREGCAVERPEDCDCYICDDLIHFLESDRQTNRFAYNIPQRAHIEKGLGLKPKAHSEHADYITMTEKSGTPHKLVVQKTDKAFRRTHREWLLRRREGRRQILIFLGSDDAELRTLLGDQYDYIVHFKLLQCAPCCPREPSEPDPADFRAILLADPTSLLYLKEPRCTAQWLRLRYVQDASSSVYDWQLADDYQQAFEPEEPTRSPRLSNDELFELAEQVFRSVARGTTDRSHVLSYGQYRRPLDDVDGLGERSIKGIRLRKVQDIGLPVVGADRTPLADVTNGSNVSSSGSLAGKRKHQSGVVSGEPAAKRTSS</sequence>
<feature type="region of interest" description="Disordered" evidence="1">
    <location>
        <begin position="429"/>
        <end position="469"/>
    </location>
</feature>
<gene>
    <name evidence="2" type="ORF">LTR97_005544</name>
</gene>
<evidence type="ECO:0000313" key="3">
    <source>
        <dbReference type="Proteomes" id="UP001310594"/>
    </source>
</evidence>